<dbReference type="AlphaFoldDB" id="A0A367IQ14"/>
<evidence type="ECO:0000313" key="1">
    <source>
        <dbReference type="EMBL" id="RCH79778.1"/>
    </source>
</evidence>
<sequence length="146" mass="16613">MLADKIFEDHQQYLNDIAGIDFTRGRKERAGWKNPCEMFCGKAEIGIIRAVFSRYFTATNYKISYLHGGKCKDHTTIRGSMHKKKALELGIKDYEEGYIAVKVSFANIPFTTLIPELSHVLAELKHKCVVLHDLDIAVDCAYISTR</sequence>
<accession>A0A367IQ14</accession>
<comment type="caution">
    <text evidence="1">The sequence shown here is derived from an EMBL/GenBank/DDBJ whole genome shotgun (WGS) entry which is preliminary data.</text>
</comment>
<dbReference type="EMBL" id="PJQL01004291">
    <property type="protein sequence ID" value="RCH79778.1"/>
    <property type="molecule type" value="Genomic_DNA"/>
</dbReference>
<organism evidence="1 2">
    <name type="scientific">Rhizopus azygosporus</name>
    <name type="common">Rhizopus microsporus var. azygosporus</name>
    <dbReference type="NCBI Taxonomy" id="86630"/>
    <lineage>
        <taxon>Eukaryota</taxon>
        <taxon>Fungi</taxon>
        <taxon>Fungi incertae sedis</taxon>
        <taxon>Mucoromycota</taxon>
        <taxon>Mucoromycotina</taxon>
        <taxon>Mucoromycetes</taxon>
        <taxon>Mucorales</taxon>
        <taxon>Mucorineae</taxon>
        <taxon>Rhizopodaceae</taxon>
        <taxon>Rhizopus</taxon>
    </lineage>
</organism>
<name>A0A367IQ14_RHIAZ</name>
<feature type="non-terminal residue" evidence="1">
    <location>
        <position position="146"/>
    </location>
</feature>
<gene>
    <name evidence="1" type="ORF">CU097_003776</name>
</gene>
<reference evidence="1 2" key="1">
    <citation type="journal article" date="2018" name="G3 (Bethesda)">
        <title>Phylogenetic and Phylogenomic Definition of Rhizopus Species.</title>
        <authorList>
            <person name="Gryganskyi A.P."/>
            <person name="Golan J."/>
            <person name="Dolatabadi S."/>
            <person name="Mondo S."/>
            <person name="Robb S."/>
            <person name="Idnurm A."/>
            <person name="Muszewska A."/>
            <person name="Steczkiewicz K."/>
            <person name="Masonjones S."/>
            <person name="Liao H.L."/>
            <person name="Gajdeczka M.T."/>
            <person name="Anike F."/>
            <person name="Vuek A."/>
            <person name="Anishchenko I.M."/>
            <person name="Voigt K."/>
            <person name="de Hoog G.S."/>
            <person name="Smith M.E."/>
            <person name="Heitman J."/>
            <person name="Vilgalys R."/>
            <person name="Stajich J.E."/>
        </authorList>
    </citation>
    <scope>NUCLEOTIDE SEQUENCE [LARGE SCALE GENOMIC DNA]</scope>
    <source>
        <strain evidence="1 2">CBS 357.93</strain>
    </source>
</reference>
<dbReference type="Proteomes" id="UP000252139">
    <property type="component" value="Unassembled WGS sequence"/>
</dbReference>
<keyword evidence="2" id="KW-1185">Reference proteome</keyword>
<proteinExistence type="predicted"/>
<protein>
    <submittedName>
        <fullName evidence="1">Uncharacterized protein</fullName>
    </submittedName>
</protein>
<dbReference type="OrthoDB" id="10615964at2759"/>
<evidence type="ECO:0000313" key="2">
    <source>
        <dbReference type="Proteomes" id="UP000252139"/>
    </source>
</evidence>